<dbReference type="PANTHER" id="PTHR46566:SF2">
    <property type="entry name" value="ATP-DEPENDENT 6-PHOSPHOFRUCTOKINASE ISOZYME 2"/>
    <property type="match status" value="1"/>
</dbReference>
<dbReference type="PROSITE" id="PS00583">
    <property type="entry name" value="PFKB_KINASES_1"/>
    <property type="match status" value="1"/>
</dbReference>
<protein>
    <recommendedName>
        <fullName evidence="6">Phosphofructokinase</fullName>
    </recommendedName>
</protein>
<dbReference type="RefSeq" id="WP_059631310.1">
    <property type="nucleotide sequence ID" value="NZ_LOTK01000062.1"/>
</dbReference>
<reference evidence="8 9" key="1">
    <citation type="submission" date="2015-11" db="EMBL/GenBank/DDBJ databases">
        <title>Expanding the genomic diversity of Burkholderia species for the development of highly accurate diagnostics.</title>
        <authorList>
            <person name="Sahl J."/>
            <person name="Keim P."/>
            <person name="Wagner D."/>
        </authorList>
    </citation>
    <scope>NUCLEOTIDE SEQUENCE [LARGE SCALE GENOMIC DNA]</scope>
    <source>
        <strain evidence="8 9">RF32-BP4</strain>
    </source>
</reference>
<dbReference type="GO" id="GO:0003872">
    <property type="term" value="F:6-phosphofructokinase activity"/>
    <property type="evidence" value="ECO:0007669"/>
    <property type="project" value="TreeGrafter"/>
</dbReference>
<dbReference type="PIRSF" id="PIRSF000535">
    <property type="entry name" value="1PFK/6PFK/LacC"/>
    <property type="match status" value="1"/>
</dbReference>
<feature type="domain" description="Carbohydrate kinase PfkB" evidence="7">
    <location>
        <begin position="19"/>
        <end position="295"/>
    </location>
</feature>
<dbReference type="Gene3D" id="3.40.1190.20">
    <property type="match status" value="1"/>
</dbReference>
<dbReference type="GO" id="GO:0005524">
    <property type="term" value="F:ATP binding"/>
    <property type="evidence" value="ECO:0007669"/>
    <property type="project" value="UniProtKB-KW"/>
</dbReference>
<keyword evidence="2 6" id="KW-0808">Transferase</keyword>
<dbReference type="GO" id="GO:0005829">
    <property type="term" value="C:cytosol"/>
    <property type="evidence" value="ECO:0007669"/>
    <property type="project" value="TreeGrafter"/>
</dbReference>
<dbReference type="NCBIfam" id="TIGR03168">
    <property type="entry name" value="1-PFK"/>
    <property type="match status" value="1"/>
</dbReference>
<dbReference type="PANTHER" id="PTHR46566">
    <property type="entry name" value="1-PHOSPHOFRUCTOKINASE-RELATED"/>
    <property type="match status" value="1"/>
</dbReference>
<evidence type="ECO:0000256" key="5">
    <source>
        <dbReference type="ARBA" id="ARBA00022840"/>
    </source>
</evidence>
<name>A0A102JZ04_9BURK</name>
<evidence type="ECO:0000313" key="8">
    <source>
        <dbReference type="EMBL" id="KUZ95589.1"/>
    </source>
</evidence>
<comment type="similarity">
    <text evidence="1 6">Belongs to the carbohydrate kinase PfkB family.</text>
</comment>
<dbReference type="InterPro" id="IPR011611">
    <property type="entry name" value="PfkB_dom"/>
</dbReference>
<dbReference type="SUPFAM" id="SSF53613">
    <property type="entry name" value="Ribokinase-like"/>
    <property type="match status" value="1"/>
</dbReference>
<evidence type="ECO:0000259" key="7">
    <source>
        <dbReference type="Pfam" id="PF00294"/>
    </source>
</evidence>
<dbReference type="Proteomes" id="UP000065521">
    <property type="component" value="Unassembled WGS sequence"/>
</dbReference>
<accession>A0A102JZ04</accession>
<gene>
    <name evidence="8" type="ORF">WI38_04755</name>
</gene>
<dbReference type="EMBL" id="LOTN01000005">
    <property type="protein sequence ID" value="KUZ95589.1"/>
    <property type="molecule type" value="Genomic_DNA"/>
</dbReference>
<keyword evidence="4 8" id="KW-0418">Kinase</keyword>
<evidence type="ECO:0000256" key="3">
    <source>
        <dbReference type="ARBA" id="ARBA00022741"/>
    </source>
</evidence>
<sequence length="312" mass="32514">MTDVVTVTLNPAVDVATSVEHIVDTHKLRCAAPRRDPGGGGINVARVVHRLGGDCVALYTAGGSTGQVLTALLEAERLPAVRMAIAGETRENFCVHETSTGREFRFLMPGPSLAADEWRNVDAHLERMHPAPRYLVLSGSLPAGAPADLYARLARAASARGSRVVVDAAGPPLQAALDAGVYLVKPSLGELSALAGTPLDEDAACRKARELVDAGRAEVVALTLGARGACVISRDGAWRMAGRAMTVRSTVGAGDSFVGGMIWALGRGAPFDDACRYALAASASSVSTPGTALCTREDVERIHAELVAESMH</sequence>
<evidence type="ECO:0000256" key="1">
    <source>
        <dbReference type="ARBA" id="ARBA00010688"/>
    </source>
</evidence>
<evidence type="ECO:0000256" key="6">
    <source>
        <dbReference type="PIRNR" id="PIRNR000535"/>
    </source>
</evidence>
<dbReference type="PROSITE" id="PS00584">
    <property type="entry name" value="PFKB_KINASES_2"/>
    <property type="match status" value="1"/>
</dbReference>
<dbReference type="InterPro" id="IPR017583">
    <property type="entry name" value="Tagatose/fructose_Pkinase"/>
</dbReference>
<dbReference type="FunFam" id="3.40.1190.20:FF:000001">
    <property type="entry name" value="Phosphofructokinase"/>
    <property type="match status" value="1"/>
</dbReference>
<dbReference type="CDD" id="cd01164">
    <property type="entry name" value="FruK_PfkB_like"/>
    <property type="match status" value="1"/>
</dbReference>
<dbReference type="InterPro" id="IPR002173">
    <property type="entry name" value="Carboh/pur_kinase_PfkB_CS"/>
</dbReference>
<dbReference type="InterPro" id="IPR029056">
    <property type="entry name" value="Ribokinase-like"/>
</dbReference>
<keyword evidence="5" id="KW-0067">ATP-binding</keyword>
<evidence type="ECO:0000256" key="2">
    <source>
        <dbReference type="ARBA" id="ARBA00022679"/>
    </source>
</evidence>
<organism evidence="8 9">
    <name type="scientific">Burkholderia ubonensis</name>
    <dbReference type="NCBI Taxonomy" id="101571"/>
    <lineage>
        <taxon>Bacteria</taxon>
        <taxon>Pseudomonadati</taxon>
        <taxon>Pseudomonadota</taxon>
        <taxon>Betaproteobacteria</taxon>
        <taxon>Burkholderiales</taxon>
        <taxon>Burkholderiaceae</taxon>
        <taxon>Burkholderia</taxon>
        <taxon>Burkholderia cepacia complex</taxon>
    </lineage>
</organism>
<comment type="caution">
    <text evidence="8">The sequence shown here is derived from an EMBL/GenBank/DDBJ whole genome shotgun (WGS) entry which is preliminary data.</text>
</comment>
<dbReference type="Pfam" id="PF00294">
    <property type="entry name" value="PfkB"/>
    <property type="match status" value="1"/>
</dbReference>
<evidence type="ECO:0000313" key="9">
    <source>
        <dbReference type="Proteomes" id="UP000065521"/>
    </source>
</evidence>
<proteinExistence type="inferred from homology"/>
<evidence type="ECO:0000256" key="4">
    <source>
        <dbReference type="ARBA" id="ARBA00022777"/>
    </source>
</evidence>
<dbReference type="AlphaFoldDB" id="A0A102JZ04"/>
<keyword evidence="3" id="KW-0547">Nucleotide-binding</keyword>